<sequence length="200" mass="21825">MCSLDHVSAGPDSCEHDETITSVSRMPTITDPSSHTKVTLTVVSKASTAITSTTVHTKSEVLSDEQPGRHIGDSWAYCEIPSITKTATTDRCAYKITTSTKLTTGTAKSTMTTTSTTATIPRASQGQKLHAVFACENCHTAWYRDQNSSRNYPRYIPSQDHGWPQTMGMNKICRKRASPAEPVDSTPKSPTMVNLKLTIQ</sequence>
<proteinExistence type="predicted"/>
<accession>A0A1X2GDG5</accession>
<name>A0A1X2GDG5_9FUNG</name>
<dbReference type="EMBL" id="MCGT01000021">
    <property type="protein sequence ID" value="ORX51276.1"/>
    <property type="molecule type" value="Genomic_DNA"/>
</dbReference>
<organism evidence="1 2">
    <name type="scientific">Hesseltinella vesiculosa</name>
    <dbReference type="NCBI Taxonomy" id="101127"/>
    <lineage>
        <taxon>Eukaryota</taxon>
        <taxon>Fungi</taxon>
        <taxon>Fungi incertae sedis</taxon>
        <taxon>Mucoromycota</taxon>
        <taxon>Mucoromycotina</taxon>
        <taxon>Mucoromycetes</taxon>
        <taxon>Mucorales</taxon>
        <taxon>Cunninghamellaceae</taxon>
        <taxon>Hesseltinella</taxon>
    </lineage>
</organism>
<gene>
    <name evidence="1" type="ORF">DM01DRAFT_2481</name>
</gene>
<dbReference type="AlphaFoldDB" id="A0A1X2GDG5"/>
<comment type="caution">
    <text evidence="1">The sequence shown here is derived from an EMBL/GenBank/DDBJ whole genome shotgun (WGS) entry which is preliminary data.</text>
</comment>
<dbReference type="Proteomes" id="UP000242146">
    <property type="component" value="Unassembled WGS sequence"/>
</dbReference>
<keyword evidence="2" id="KW-1185">Reference proteome</keyword>
<evidence type="ECO:0000313" key="2">
    <source>
        <dbReference type="Proteomes" id="UP000242146"/>
    </source>
</evidence>
<evidence type="ECO:0000313" key="1">
    <source>
        <dbReference type="EMBL" id="ORX51276.1"/>
    </source>
</evidence>
<reference evidence="1 2" key="1">
    <citation type="submission" date="2016-07" db="EMBL/GenBank/DDBJ databases">
        <title>Pervasive Adenine N6-methylation of Active Genes in Fungi.</title>
        <authorList>
            <consortium name="DOE Joint Genome Institute"/>
            <person name="Mondo S.J."/>
            <person name="Dannebaum R.O."/>
            <person name="Kuo R.C."/>
            <person name="Labutti K."/>
            <person name="Haridas S."/>
            <person name="Kuo A."/>
            <person name="Salamov A."/>
            <person name="Ahrendt S.R."/>
            <person name="Lipzen A."/>
            <person name="Sullivan W."/>
            <person name="Andreopoulos W.B."/>
            <person name="Clum A."/>
            <person name="Lindquist E."/>
            <person name="Daum C."/>
            <person name="Ramamoorthy G.K."/>
            <person name="Gryganskyi A."/>
            <person name="Culley D."/>
            <person name="Magnuson J.K."/>
            <person name="James T.Y."/>
            <person name="O'Malley M.A."/>
            <person name="Stajich J.E."/>
            <person name="Spatafora J.W."/>
            <person name="Visel A."/>
            <person name="Grigoriev I.V."/>
        </authorList>
    </citation>
    <scope>NUCLEOTIDE SEQUENCE [LARGE SCALE GENOMIC DNA]</scope>
    <source>
        <strain evidence="1 2">NRRL 3301</strain>
    </source>
</reference>
<protein>
    <submittedName>
        <fullName evidence="1">Uncharacterized protein</fullName>
    </submittedName>
</protein>